<feature type="compositionally biased region" description="Pro residues" evidence="4">
    <location>
        <begin position="91"/>
        <end position="104"/>
    </location>
</feature>
<dbReference type="EMBL" id="JAOTJD010000052">
    <property type="protein sequence ID" value="MFD3266286.1"/>
    <property type="molecule type" value="Genomic_DNA"/>
</dbReference>
<dbReference type="Pfam" id="PF13354">
    <property type="entry name" value="Beta-lactamase2"/>
    <property type="match status" value="1"/>
</dbReference>
<dbReference type="EC" id="3.5.2.6" evidence="3"/>
<comment type="similarity">
    <text evidence="2">Belongs to the class-A beta-lactamase family.</text>
</comment>
<dbReference type="InterPro" id="IPR012338">
    <property type="entry name" value="Beta-lactam/transpept-like"/>
</dbReference>
<dbReference type="Proteomes" id="UP001598130">
    <property type="component" value="Unassembled WGS sequence"/>
</dbReference>
<comment type="caution">
    <text evidence="7">The sequence shown here is derived from an EMBL/GenBank/DDBJ whole genome shotgun (WGS) entry which is preliminary data.</text>
</comment>
<evidence type="ECO:0000259" key="6">
    <source>
        <dbReference type="Pfam" id="PF13354"/>
    </source>
</evidence>
<accession>A0ABW6CX76</accession>
<dbReference type="PRINTS" id="PR00118">
    <property type="entry name" value="BLACTAMASEA"/>
</dbReference>
<protein>
    <recommendedName>
        <fullName evidence="3">beta-lactamase</fullName>
        <ecNumber evidence="3">3.5.2.6</ecNumber>
    </recommendedName>
</protein>
<evidence type="ECO:0000313" key="8">
    <source>
        <dbReference type="Proteomes" id="UP001598130"/>
    </source>
</evidence>
<dbReference type="GO" id="GO:0016787">
    <property type="term" value="F:hydrolase activity"/>
    <property type="evidence" value="ECO:0007669"/>
    <property type="project" value="UniProtKB-KW"/>
</dbReference>
<keyword evidence="5" id="KW-0812">Transmembrane</keyword>
<keyword evidence="8" id="KW-1185">Reference proteome</keyword>
<dbReference type="SUPFAM" id="SSF56601">
    <property type="entry name" value="beta-lactamase/transpeptidase-like"/>
    <property type="match status" value="1"/>
</dbReference>
<comment type="catalytic activity">
    <reaction evidence="1">
        <text>a beta-lactam + H2O = a substituted beta-amino acid</text>
        <dbReference type="Rhea" id="RHEA:20401"/>
        <dbReference type="ChEBI" id="CHEBI:15377"/>
        <dbReference type="ChEBI" id="CHEBI:35627"/>
        <dbReference type="ChEBI" id="CHEBI:140347"/>
        <dbReference type="EC" id="3.5.2.6"/>
    </reaction>
</comment>
<sequence length="429" mass="45733">MDGVSDRGLSLLVASLRALTWIEDRTAEWPQARRDFLFDTRMFWSARWRPASALAVLGGLAIMGGTYVAIGTPEKAPPPTILAAGTGAPRPHVPPRPKPGPPPEALQKRLDELAASYRETVGIAVADTNEGWMAQVAGDDAFPQQSVSKLWVAMTTMDALDQGKLSLDQAVVLGPHDRSVFFQPISHKIGAAGYATTLRDLVRRALIESDNAANDKLLAEVGGVDAVADMLARKNLTGIRMGADEKNLQAKIAGLTWSPEMGIGGNFKDARARLPDAVRDAAMHAYLENPLDGATPAGVATALVALKRGELLSQESTDTFLATMSEARTGPRRLKGGLPSGWSIAHKTGTGQDWRGGSIGINDVAVLTAPDGRSYAVVVLMKRTTKPVPARLAFMQQVSRAVVANWESERDVARKTLASLRPGESSGGH</sequence>
<organism evidence="7 8">
    <name type="scientific">Phenylobacterium ferrooxidans</name>
    <dbReference type="NCBI Taxonomy" id="2982689"/>
    <lineage>
        <taxon>Bacteria</taxon>
        <taxon>Pseudomonadati</taxon>
        <taxon>Pseudomonadota</taxon>
        <taxon>Alphaproteobacteria</taxon>
        <taxon>Caulobacterales</taxon>
        <taxon>Caulobacteraceae</taxon>
        <taxon>Phenylobacterium</taxon>
    </lineage>
</organism>
<keyword evidence="5" id="KW-0472">Membrane</keyword>
<dbReference type="Gene3D" id="3.40.710.10">
    <property type="entry name" value="DD-peptidase/beta-lactamase superfamily"/>
    <property type="match status" value="1"/>
</dbReference>
<proteinExistence type="inferred from homology"/>
<dbReference type="PANTHER" id="PTHR35333">
    <property type="entry name" value="BETA-LACTAMASE"/>
    <property type="match status" value="1"/>
</dbReference>
<dbReference type="PANTHER" id="PTHR35333:SF3">
    <property type="entry name" value="BETA-LACTAMASE-TYPE TRANSPEPTIDASE FOLD CONTAINING PROTEIN"/>
    <property type="match status" value="1"/>
</dbReference>
<evidence type="ECO:0000313" key="7">
    <source>
        <dbReference type="EMBL" id="MFD3266286.1"/>
    </source>
</evidence>
<keyword evidence="7" id="KW-0378">Hydrolase</keyword>
<feature type="domain" description="Beta-lactamase class A catalytic" evidence="6">
    <location>
        <begin position="122"/>
        <end position="381"/>
    </location>
</feature>
<dbReference type="RefSeq" id="WP_377371551.1">
    <property type="nucleotide sequence ID" value="NZ_JAOTJD010000052.1"/>
</dbReference>
<evidence type="ECO:0000256" key="5">
    <source>
        <dbReference type="SAM" id="Phobius"/>
    </source>
</evidence>
<dbReference type="InterPro" id="IPR000871">
    <property type="entry name" value="Beta-lactam_class-A"/>
</dbReference>
<gene>
    <name evidence="7" type="ORF">OCL97_20265</name>
</gene>
<reference evidence="7 8" key="1">
    <citation type="submission" date="2022-09" db="EMBL/GenBank/DDBJ databases">
        <title>New species of Phenylobacterium.</title>
        <authorList>
            <person name="Mieszkin S."/>
        </authorList>
    </citation>
    <scope>NUCLEOTIDE SEQUENCE [LARGE SCALE GENOMIC DNA]</scope>
    <source>
        <strain evidence="7 8">HK31-G</strain>
    </source>
</reference>
<evidence type="ECO:0000256" key="4">
    <source>
        <dbReference type="SAM" id="MobiDB-lite"/>
    </source>
</evidence>
<feature type="region of interest" description="Disordered" evidence="4">
    <location>
        <begin position="82"/>
        <end position="104"/>
    </location>
</feature>
<name>A0ABW6CX76_9CAUL</name>
<keyword evidence="5" id="KW-1133">Transmembrane helix</keyword>
<evidence type="ECO:0000256" key="1">
    <source>
        <dbReference type="ARBA" id="ARBA00001526"/>
    </source>
</evidence>
<evidence type="ECO:0000256" key="3">
    <source>
        <dbReference type="ARBA" id="ARBA00012865"/>
    </source>
</evidence>
<feature type="transmembrane region" description="Helical" evidence="5">
    <location>
        <begin position="51"/>
        <end position="70"/>
    </location>
</feature>
<evidence type="ECO:0000256" key="2">
    <source>
        <dbReference type="ARBA" id="ARBA00009009"/>
    </source>
</evidence>
<dbReference type="InterPro" id="IPR045155">
    <property type="entry name" value="Beta-lactam_cat"/>
</dbReference>